<feature type="domain" description="Type IV pilin Tt1218-like" evidence="2">
    <location>
        <begin position="35"/>
        <end position="107"/>
    </location>
</feature>
<evidence type="ECO:0000256" key="1">
    <source>
        <dbReference type="SAM" id="Phobius"/>
    </source>
</evidence>
<dbReference type="EMBL" id="JXYA01000052">
    <property type="protein sequence ID" value="KJZ06355.1"/>
    <property type="molecule type" value="Genomic_DNA"/>
</dbReference>
<keyword evidence="1" id="KW-0472">Membrane</keyword>
<dbReference type="InterPro" id="IPR013362">
    <property type="entry name" value="Pilus_4_PilV"/>
</dbReference>
<name>A0A0F4QGD7_9GAMM</name>
<evidence type="ECO:0000313" key="3">
    <source>
        <dbReference type="EMBL" id="KJZ06355.1"/>
    </source>
</evidence>
<keyword evidence="4" id="KW-1185">Reference proteome</keyword>
<sequence length="188" mass="20234">MMANTVCINANRGFTLLESLIAFMVLSFGLLGAVALQAKAKQASFDSMQRAAAVALAGDIMQRIRSNDTLNLENQYQQVFSSTATVNGNNSCFNNVCTNNQIAAMDLEQWIMAIQARENTGSLDDTTVCITTAPVAGSDGRGFDVTVSVAWAGRQAFAMNAANKAIDCGENNDFRRVVSINSYILVRD</sequence>
<dbReference type="Proteomes" id="UP000033452">
    <property type="component" value="Unassembled WGS sequence"/>
</dbReference>
<keyword evidence="1" id="KW-1133">Transmembrane helix</keyword>
<dbReference type="AlphaFoldDB" id="A0A0F4QGD7"/>
<feature type="transmembrane region" description="Helical" evidence="1">
    <location>
        <begin position="20"/>
        <end position="38"/>
    </location>
</feature>
<dbReference type="NCBIfam" id="TIGR02523">
    <property type="entry name" value="type_IV_pilV"/>
    <property type="match status" value="1"/>
</dbReference>
<gene>
    <name evidence="3" type="ORF">TW77_19670</name>
</gene>
<dbReference type="PATRIC" id="fig|43658.5.peg.4159"/>
<dbReference type="Pfam" id="PF22150">
    <property type="entry name" value="Tt1218-like"/>
    <property type="match status" value="1"/>
</dbReference>
<dbReference type="InterPro" id="IPR054402">
    <property type="entry name" value="Tt1218-like_dom"/>
</dbReference>
<accession>A0A0F4QGD7</accession>
<dbReference type="OrthoDB" id="5741561at2"/>
<dbReference type="InterPro" id="IPR012902">
    <property type="entry name" value="N_methyl_site"/>
</dbReference>
<evidence type="ECO:0000259" key="2">
    <source>
        <dbReference type="Pfam" id="PF22150"/>
    </source>
</evidence>
<evidence type="ECO:0000313" key="4">
    <source>
        <dbReference type="Proteomes" id="UP000033452"/>
    </source>
</evidence>
<dbReference type="PROSITE" id="PS00409">
    <property type="entry name" value="PROKAR_NTER_METHYL"/>
    <property type="match status" value="1"/>
</dbReference>
<proteinExistence type="predicted"/>
<comment type="caution">
    <text evidence="3">The sequence shown here is derived from an EMBL/GenBank/DDBJ whole genome shotgun (WGS) entry which is preliminary data.</text>
</comment>
<keyword evidence="1" id="KW-0812">Transmembrane</keyword>
<reference evidence="3 4" key="1">
    <citation type="journal article" date="2015" name="BMC Genomics">
        <title>Genome mining reveals unlocked bioactive potential of marine Gram-negative bacteria.</title>
        <authorList>
            <person name="Machado H."/>
            <person name="Sonnenschein E.C."/>
            <person name="Melchiorsen J."/>
            <person name="Gram L."/>
        </authorList>
    </citation>
    <scope>NUCLEOTIDE SEQUENCE [LARGE SCALE GENOMIC DNA]</scope>
    <source>
        <strain evidence="3 4">S2471</strain>
    </source>
</reference>
<protein>
    <submittedName>
        <fullName evidence="3">Pilus assembly protein</fullName>
    </submittedName>
</protein>
<dbReference type="Pfam" id="PF07963">
    <property type="entry name" value="N_methyl"/>
    <property type="match status" value="1"/>
</dbReference>
<dbReference type="NCBIfam" id="TIGR02532">
    <property type="entry name" value="IV_pilin_GFxxxE"/>
    <property type="match status" value="1"/>
</dbReference>
<dbReference type="RefSeq" id="WP_046006677.1">
    <property type="nucleotide sequence ID" value="NZ_JXYA01000052.1"/>
</dbReference>
<organism evidence="3 4">
    <name type="scientific">Pseudoalteromonas rubra</name>
    <dbReference type="NCBI Taxonomy" id="43658"/>
    <lineage>
        <taxon>Bacteria</taxon>
        <taxon>Pseudomonadati</taxon>
        <taxon>Pseudomonadota</taxon>
        <taxon>Gammaproteobacteria</taxon>
        <taxon>Alteromonadales</taxon>
        <taxon>Pseudoalteromonadaceae</taxon>
        <taxon>Pseudoalteromonas</taxon>
    </lineage>
</organism>